<evidence type="ECO:0000313" key="8">
    <source>
        <dbReference type="EMBL" id="OBR64258.1"/>
    </source>
</evidence>
<dbReference type="PANTHER" id="PTHR43133">
    <property type="entry name" value="RNA POLYMERASE ECF-TYPE SIGMA FACTO"/>
    <property type="match status" value="1"/>
</dbReference>
<dbReference type="InterPro" id="IPR013249">
    <property type="entry name" value="RNA_pol_sigma70_r4_t2"/>
</dbReference>
<dbReference type="AlphaFoldDB" id="A0A1A5YF92"/>
<keyword evidence="5" id="KW-0804">Transcription</keyword>
<evidence type="ECO:0000313" key="9">
    <source>
        <dbReference type="Proteomes" id="UP000092024"/>
    </source>
</evidence>
<dbReference type="Pfam" id="PF08281">
    <property type="entry name" value="Sigma70_r4_2"/>
    <property type="match status" value="1"/>
</dbReference>
<dbReference type="Pfam" id="PF04542">
    <property type="entry name" value="Sigma70_r2"/>
    <property type="match status" value="1"/>
</dbReference>
<dbReference type="GO" id="GO:0003677">
    <property type="term" value="F:DNA binding"/>
    <property type="evidence" value="ECO:0007669"/>
    <property type="project" value="UniProtKB-KW"/>
</dbReference>
<dbReference type="InterPro" id="IPR013325">
    <property type="entry name" value="RNA_pol_sigma_r2"/>
</dbReference>
<evidence type="ECO:0000256" key="4">
    <source>
        <dbReference type="ARBA" id="ARBA00023125"/>
    </source>
</evidence>
<gene>
    <name evidence="8" type="ORF">A7K91_12055</name>
</gene>
<comment type="similarity">
    <text evidence="1">Belongs to the sigma-70 factor family. ECF subfamily.</text>
</comment>
<dbReference type="Gene3D" id="1.10.1740.10">
    <property type="match status" value="1"/>
</dbReference>
<organism evidence="8 9">
    <name type="scientific">Paenibacillus oryzae</name>
    <dbReference type="NCBI Taxonomy" id="1844972"/>
    <lineage>
        <taxon>Bacteria</taxon>
        <taxon>Bacillati</taxon>
        <taxon>Bacillota</taxon>
        <taxon>Bacilli</taxon>
        <taxon>Bacillales</taxon>
        <taxon>Paenibacillaceae</taxon>
        <taxon>Paenibacillus</taxon>
    </lineage>
</organism>
<evidence type="ECO:0000256" key="1">
    <source>
        <dbReference type="ARBA" id="ARBA00010641"/>
    </source>
</evidence>
<comment type="caution">
    <text evidence="8">The sequence shown here is derived from an EMBL/GenBank/DDBJ whole genome shotgun (WGS) entry which is preliminary data.</text>
</comment>
<dbReference type="PANTHER" id="PTHR43133:SF8">
    <property type="entry name" value="RNA POLYMERASE SIGMA FACTOR HI_1459-RELATED"/>
    <property type="match status" value="1"/>
</dbReference>
<accession>A0A1A5YF92</accession>
<evidence type="ECO:0000259" key="7">
    <source>
        <dbReference type="Pfam" id="PF08281"/>
    </source>
</evidence>
<sequence>MEKAGFEKEKEHKEPDWSGLHLTLFRYCFSIARVKEKAEDLAQSTWLKAIPVLMEKGHANPEAFLLRVAKNKWIDQCRKQRLMLDKSVGLAHETASDVITAVEIEPLLQAMSDRMSPMQLGVFLLREVLSYSISDTALILETTEGAVKSAHFRARNAVSHIREDLLRDEKELEAQEERKQSRMDYKQDFAEQESLLGNSRYSRADKDWLNRLAWACLEGDGPALVDLVVGLGTDTRQPSTSSFGGITMMMAA</sequence>
<proteinExistence type="inferred from homology"/>
<evidence type="ECO:0000256" key="2">
    <source>
        <dbReference type="ARBA" id="ARBA00023015"/>
    </source>
</evidence>
<dbReference type="SUPFAM" id="SSF88659">
    <property type="entry name" value="Sigma3 and sigma4 domains of RNA polymerase sigma factors"/>
    <property type="match status" value="1"/>
</dbReference>
<dbReference type="GO" id="GO:0006352">
    <property type="term" value="P:DNA-templated transcription initiation"/>
    <property type="evidence" value="ECO:0007669"/>
    <property type="project" value="InterPro"/>
</dbReference>
<keyword evidence="9" id="KW-1185">Reference proteome</keyword>
<dbReference type="OrthoDB" id="2381154at2"/>
<feature type="domain" description="RNA polymerase sigma factor 70 region 4 type 2" evidence="7">
    <location>
        <begin position="108"/>
        <end position="156"/>
    </location>
</feature>
<keyword evidence="2" id="KW-0805">Transcription regulation</keyword>
<evidence type="ECO:0000256" key="3">
    <source>
        <dbReference type="ARBA" id="ARBA00023082"/>
    </source>
</evidence>
<dbReference type="InterPro" id="IPR013324">
    <property type="entry name" value="RNA_pol_sigma_r3/r4-like"/>
</dbReference>
<dbReference type="InterPro" id="IPR007627">
    <property type="entry name" value="RNA_pol_sigma70_r2"/>
</dbReference>
<dbReference type="Gene3D" id="1.10.10.10">
    <property type="entry name" value="Winged helix-like DNA-binding domain superfamily/Winged helix DNA-binding domain"/>
    <property type="match status" value="1"/>
</dbReference>
<feature type="domain" description="RNA polymerase sigma-70 region 2" evidence="6">
    <location>
        <begin position="23"/>
        <end position="81"/>
    </location>
</feature>
<dbReference type="InterPro" id="IPR036388">
    <property type="entry name" value="WH-like_DNA-bd_sf"/>
</dbReference>
<dbReference type="SUPFAM" id="SSF88946">
    <property type="entry name" value="Sigma2 domain of RNA polymerase sigma factors"/>
    <property type="match status" value="1"/>
</dbReference>
<evidence type="ECO:0000256" key="5">
    <source>
        <dbReference type="ARBA" id="ARBA00023163"/>
    </source>
</evidence>
<dbReference type="InterPro" id="IPR039425">
    <property type="entry name" value="RNA_pol_sigma-70-like"/>
</dbReference>
<dbReference type="GO" id="GO:0016987">
    <property type="term" value="F:sigma factor activity"/>
    <property type="evidence" value="ECO:0007669"/>
    <property type="project" value="UniProtKB-KW"/>
</dbReference>
<protein>
    <recommendedName>
        <fullName evidence="10">RNA polymerase sigma-70 region 2 domain-containing protein</fullName>
    </recommendedName>
</protein>
<evidence type="ECO:0008006" key="10">
    <source>
        <dbReference type="Google" id="ProtNLM"/>
    </source>
</evidence>
<dbReference type="Proteomes" id="UP000092024">
    <property type="component" value="Unassembled WGS sequence"/>
</dbReference>
<name>A0A1A5YF92_9BACL</name>
<dbReference type="RefSeq" id="WP_068684745.1">
    <property type="nucleotide sequence ID" value="NZ_LYPA01000065.1"/>
</dbReference>
<keyword evidence="3" id="KW-0731">Sigma factor</keyword>
<dbReference type="EMBL" id="LYPA01000065">
    <property type="protein sequence ID" value="OBR64258.1"/>
    <property type="molecule type" value="Genomic_DNA"/>
</dbReference>
<reference evidence="8 9" key="1">
    <citation type="submission" date="2016-05" db="EMBL/GenBank/DDBJ databases">
        <title>Paenibacillus oryzae. sp. nov., isolated from the rice root.</title>
        <authorList>
            <person name="Zhang J."/>
            <person name="Zhang X."/>
        </authorList>
    </citation>
    <scope>NUCLEOTIDE SEQUENCE [LARGE SCALE GENOMIC DNA]</scope>
    <source>
        <strain evidence="8 9">1DrF-4</strain>
    </source>
</reference>
<dbReference type="STRING" id="1844972.A7K91_12055"/>
<keyword evidence="4" id="KW-0238">DNA-binding</keyword>
<evidence type="ECO:0000259" key="6">
    <source>
        <dbReference type="Pfam" id="PF04542"/>
    </source>
</evidence>